<dbReference type="STRING" id="395494.Galf_2923"/>
<feature type="transmembrane region" description="Helical" evidence="1">
    <location>
        <begin position="127"/>
        <end position="146"/>
    </location>
</feature>
<evidence type="ECO:0000313" key="3">
    <source>
        <dbReference type="Proteomes" id="UP000001235"/>
    </source>
</evidence>
<dbReference type="RefSeq" id="WP_013294817.1">
    <property type="nucleotide sequence ID" value="NC_014394.1"/>
</dbReference>
<dbReference type="EMBL" id="CP002159">
    <property type="protein sequence ID" value="ADL56915.1"/>
    <property type="molecule type" value="Genomic_DNA"/>
</dbReference>
<dbReference type="AlphaFoldDB" id="D9SEM0"/>
<keyword evidence="1" id="KW-0472">Membrane</keyword>
<keyword evidence="1" id="KW-1133">Transmembrane helix</keyword>
<protein>
    <recommendedName>
        <fullName evidence="4">Transmembrane protein</fullName>
    </recommendedName>
</protein>
<evidence type="ECO:0008006" key="4">
    <source>
        <dbReference type="Google" id="ProtNLM"/>
    </source>
</evidence>
<evidence type="ECO:0000256" key="1">
    <source>
        <dbReference type="SAM" id="Phobius"/>
    </source>
</evidence>
<dbReference type="KEGG" id="gca:Galf_2923"/>
<proteinExistence type="predicted"/>
<reference evidence="2 3" key="1">
    <citation type="submission" date="2010-08" db="EMBL/GenBank/DDBJ databases">
        <title>Complete sequence of Gallionella capsiferriformans ES-2.</title>
        <authorList>
            <consortium name="US DOE Joint Genome Institute"/>
            <person name="Lucas S."/>
            <person name="Copeland A."/>
            <person name="Lapidus A."/>
            <person name="Cheng J.-F."/>
            <person name="Bruce D."/>
            <person name="Goodwin L."/>
            <person name="Pitluck S."/>
            <person name="Chertkov O."/>
            <person name="Davenport K.W."/>
            <person name="Detter J.C."/>
            <person name="Han C."/>
            <person name="Tapia R."/>
            <person name="Land M."/>
            <person name="Hauser L."/>
            <person name="Chang Y.-J."/>
            <person name="Jeffries C."/>
            <person name="Kyrpides N."/>
            <person name="Ivanova N."/>
            <person name="Mikhailova N."/>
            <person name="Shelobolina E.S."/>
            <person name="Picardal F."/>
            <person name="Roden E."/>
            <person name="Emerson D."/>
            <person name="Woyke T."/>
        </authorList>
    </citation>
    <scope>NUCLEOTIDE SEQUENCE [LARGE SCALE GENOMIC DNA]</scope>
    <source>
        <strain evidence="2 3">ES-2</strain>
    </source>
</reference>
<accession>D9SEM0</accession>
<dbReference type="HOGENOM" id="CLU_1675377_0_0_4"/>
<sequence>MAKTDINISGKVLLSMAATFLGTLLIFWATGQNERAFNPTLTKITLTTAGCEYVQRQTGLPEKPVGNIGSCEVDASFTQYRLSSGGTIFYGNDDSESLDISESQVVGTIKLPEIPNKPWTHNQKVSVWQLALSYIFTLSNFIFIVVQLNKTKSKSEN</sequence>
<gene>
    <name evidence="2" type="ordered locus">Galf_2923</name>
</gene>
<dbReference type="Proteomes" id="UP000001235">
    <property type="component" value="Chromosome"/>
</dbReference>
<keyword evidence="1" id="KW-0812">Transmembrane</keyword>
<evidence type="ECO:0000313" key="2">
    <source>
        <dbReference type="EMBL" id="ADL56915.1"/>
    </source>
</evidence>
<keyword evidence="3" id="KW-1185">Reference proteome</keyword>
<organism evidence="2 3">
    <name type="scientific">Gallionella capsiferriformans (strain ES-2)</name>
    <name type="common">Gallionella ferruginea capsiferriformans (strain ES-2)</name>
    <dbReference type="NCBI Taxonomy" id="395494"/>
    <lineage>
        <taxon>Bacteria</taxon>
        <taxon>Pseudomonadati</taxon>
        <taxon>Pseudomonadota</taxon>
        <taxon>Betaproteobacteria</taxon>
        <taxon>Nitrosomonadales</taxon>
        <taxon>Gallionellaceae</taxon>
        <taxon>Gallionella</taxon>
    </lineage>
</organism>
<name>D9SEM0_GALCS</name>
<feature type="transmembrane region" description="Helical" evidence="1">
    <location>
        <begin position="12"/>
        <end position="31"/>
    </location>
</feature>